<dbReference type="AlphaFoldDB" id="L8HEE2"/>
<feature type="signal peptide" evidence="2">
    <location>
        <begin position="1"/>
        <end position="32"/>
    </location>
</feature>
<feature type="chain" id="PRO_5003990384" evidence="2">
    <location>
        <begin position="33"/>
        <end position="347"/>
    </location>
</feature>
<evidence type="ECO:0000313" key="4">
    <source>
        <dbReference type="Proteomes" id="UP000011083"/>
    </source>
</evidence>
<dbReference type="VEuPathDB" id="AmoebaDB:ACA1_149440"/>
<sequence>MTPALPHGKKLVRSLVLALVALVVCAALGAHAQSFQAQNVLVSDLVGTSGRTYPANVQYWDVAGQEAILFTVPSSSFLIFEDFTTGLRYVACDQGCRVEALSSSFPRLDANTASTSRFAFGDFERTFALPSGGLQTLSARPTLPAACAAAAKGSLTLTTDPCLPFGLPCGTSCLCLGCTDGDPCTVDDTCGLSKFGALTCTGVETCNRTSTAKTVIAINRRGGGGSGTAVALGVALGVGIGVPVGVLLLFLFLVLPLILLPLLWYCPTPANPREEAGAPSDCAAVPMAAGYAPATYMTGPAGTPVAVGNPLYAEPWRTAAMPQGVTGAAGAAGTPAGGIARDIPVYP</sequence>
<name>L8HEE2_ACACF</name>
<evidence type="ECO:0000256" key="2">
    <source>
        <dbReference type="SAM" id="SignalP"/>
    </source>
</evidence>
<proteinExistence type="predicted"/>
<dbReference type="KEGG" id="acan:ACA1_149440"/>
<keyword evidence="2" id="KW-0732">Signal</keyword>
<evidence type="ECO:0000313" key="3">
    <source>
        <dbReference type="EMBL" id="ELR22776.1"/>
    </source>
</evidence>
<keyword evidence="1" id="KW-1133">Transmembrane helix</keyword>
<dbReference type="RefSeq" id="XP_004351553.1">
    <property type="nucleotide sequence ID" value="XM_004351501.1"/>
</dbReference>
<dbReference type="EMBL" id="KB007870">
    <property type="protein sequence ID" value="ELR22776.1"/>
    <property type="molecule type" value="Genomic_DNA"/>
</dbReference>
<evidence type="ECO:0000256" key="1">
    <source>
        <dbReference type="SAM" id="Phobius"/>
    </source>
</evidence>
<accession>L8HEE2</accession>
<keyword evidence="1" id="KW-0472">Membrane</keyword>
<reference evidence="3" key="1">
    <citation type="journal article" date="2013" name="Genome Biol.">
        <title>Genome of Acanthamoeba castellanii highlights extensive lateral gene transfer and early evolution of tyrosine kinase signaling.</title>
        <authorList>
            <person name="Clarke M."/>
            <person name="Lohan A.J."/>
            <person name="Liu B."/>
            <person name="Lagkouvardos I."/>
            <person name="Roy S."/>
            <person name="Zafar N."/>
            <person name="Bertelli C."/>
            <person name="Schilde C."/>
            <person name="Kianianmomeni A."/>
            <person name="Burglin T.R."/>
            <person name="Frech C."/>
            <person name="Turcotte B."/>
            <person name="Kopec K.O."/>
            <person name="Synnott J.M."/>
            <person name="Choo C."/>
            <person name="Paponov I."/>
            <person name="Finkler A."/>
            <person name="Soon Heng Tan C."/>
            <person name="Hutchins A.P."/>
            <person name="Weinmeier T."/>
            <person name="Rattei T."/>
            <person name="Chu J.S."/>
            <person name="Gimenez G."/>
            <person name="Irimia M."/>
            <person name="Rigden D.J."/>
            <person name="Fitzpatrick D.A."/>
            <person name="Lorenzo-Morales J."/>
            <person name="Bateman A."/>
            <person name="Chiu C.H."/>
            <person name="Tang P."/>
            <person name="Hegemann P."/>
            <person name="Fromm H."/>
            <person name="Raoult D."/>
            <person name="Greub G."/>
            <person name="Miranda-Saavedra D."/>
            <person name="Chen N."/>
            <person name="Nash P."/>
            <person name="Ginger M.L."/>
            <person name="Horn M."/>
            <person name="Schaap P."/>
            <person name="Caler L."/>
            <person name="Loftus B."/>
        </authorList>
    </citation>
    <scope>NUCLEOTIDE SEQUENCE [LARGE SCALE GENOMIC DNA]</scope>
    <source>
        <strain evidence="3">Neff</strain>
    </source>
</reference>
<keyword evidence="1" id="KW-0812">Transmembrane</keyword>
<keyword evidence="4" id="KW-1185">Reference proteome</keyword>
<dbReference type="Proteomes" id="UP000011083">
    <property type="component" value="Unassembled WGS sequence"/>
</dbReference>
<dbReference type="GeneID" id="14923735"/>
<organism evidence="3 4">
    <name type="scientific">Acanthamoeba castellanii (strain ATCC 30010 / Neff)</name>
    <dbReference type="NCBI Taxonomy" id="1257118"/>
    <lineage>
        <taxon>Eukaryota</taxon>
        <taxon>Amoebozoa</taxon>
        <taxon>Discosea</taxon>
        <taxon>Longamoebia</taxon>
        <taxon>Centramoebida</taxon>
        <taxon>Acanthamoebidae</taxon>
        <taxon>Acanthamoeba</taxon>
    </lineage>
</organism>
<feature type="transmembrane region" description="Helical" evidence="1">
    <location>
        <begin position="230"/>
        <end position="263"/>
    </location>
</feature>
<protein>
    <submittedName>
        <fullName evidence="3">Uncharacterized protein</fullName>
    </submittedName>
</protein>
<gene>
    <name evidence="3" type="ORF">ACA1_149440</name>
</gene>